<sequence length="519" mass="55309">MRLRLIHILRVHLDTHHLPLRLSRSPHSPRTQLFTPFSPGEPPHQLPLYITINICALTSNTSILPTVLVSTASPPSWTLGTRTSPDSGSGGTSEGGWNLKSRSGNLWEMTLDEGFGNWTWTGDPVGTSLMFGLGLLADGTTQSVSASGNVAIQLGVSSSGPIHSITTSQPFLGDTTNSTALIFSPLLQDSPHYQPTYPNYTLPPAQLVLPSFSSSTDNMVSNASFIGPAPNLTLIMVPTGSSPTQDGLDHSLCAIRAANSSTGSVASPSNMIVNRTEPSWVAVDGEEGYRQYWVVGNLVSGSNYTAWVYDEDKQSLSPPIWLATKDASFQCPLVLPNSMCPSVAYAAPFDVNATSSTSPLTSLPDNITSILTSSLQSFSTSLLSQACGRDYYSHVSTCADCYAAYRDWLCRVLVPRCADAVSSTTADPPAATVSRTAANPRDPGIYTPSYDYVELLPCLSVCNAADRTCPTSLQFRCPVRGVTANSSYGFVGNNADSGDGAKDTGWPAADQWGNRWCNG</sequence>
<dbReference type="GO" id="GO:0005262">
    <property type="term" value="F:calcium channel activity"/>
    <property type="evidence" value="ECO:0007669"/>
    <property type="project" value="InterPro"/>
</dbReference>
<protein>
    <submittedName>
        <fullName evidence="2">Stretch-activated cation channel mid1</fullName>
    </submittedName>
</protein>
<dbReference type="Pfam" id="PF12929">
    <property type="entry name" value="Mid1"/>
    <property type="match status" value="1"/>
</dbReference>
<feature type="compositionally biased region" description="Polar residues" evidence="1">
    <location>
        <begin position="75"/>
        <end position="87"/>
    </location>
</feature>
<dbReference type="InterPro" id="IPR024338">
    <property type="entry name" value="MID1/Yam8"/>
</dbReference>
<dbReference type="PANTHER" id="PTHR39142:SF1">
    <property type="entry name" value="AEL197CP"/>
    <property type="match status" value="1"/>
</dbReference>
<comment type="caution">
    <text evidence="2">The sequence shown here is derived from an EMBL/GenBank/DDBJ whole genome shotgun (WGS) entry which is preliminary data.</text>
</comment>
<dbReference type="Proteomes" id="UP000279259">
    <property type="component" value="Unassembled WGS sequence"/>
</dbReference>
<dbReference type="AlphaFoldDB" id="A0A427YJQ7"/>
<name>A0A427YJQ7_9TREE</name>
<dbReference type="GO" id="GO:0098703">
    <property type="term" value="P:calcium ion import across plasma membrane"/>
    <property type="evidence" value="ECO:0007669"/>
    <property type="project" value="InterPro"/>
</dbReference>
<reference evidence="2 3" key="1">
    <citation type="submission" date="2018-11" db="EMBL/GenBank/DDBJ databases">
        <title>Genome sequence of Saitozyma podzolica DSM 27192.</title>
        <authorList>
            <person name="Aliyu H."/>
            <person name="Gorte O."/>
            <person name="Ochsenreither K."/>
        </authorList>
    </citation>
    <scope>NUCLEOTIDE SEQUENCE [LARGE SCALE GENOMIC DNA]</scope>
    <source>
        <strain evidence="2 3">DSM 27192</strain>
    </source>
</reference>
<evidence type="ECO:0000256" key="1">
    <source>
        <dbReference type="SAM" id="MobiDB-lite"/>
    </source>
</evidence>
<dbReference type="PANTHER" id="PTHR39142">
    <property type="entry name" value="MID1P"/>
    <property type="match status" value="1"/>
</dbReference>
<evidence type="ECO:0000313" key="2">
    <source>
        <dbReference type="EMBL" id="RSH91307.1"/>
    </source>
</evidence>
<keyword evidence="3" id="KW-1185">Reference proteome</keyword>
<dbReference type="EMBL" id="RSCD01000008">
    <property type="protein sequence ID" value="RSH91307.1"/>
    <property type="molecule type" value="Genomic_DNA"/>
</dbReference>
<evidence type="ECO:0000313" key="3">
    <source>
        <dbReference type="Proteomes" id="UP000279259"/>
    </source>
</evidence>
<gene>
    <name evidence="2" type="primary">MID1</name>
    <name evidence="2" type="ORF">EHS25_009606</name>
</gene>
<accession>A0A427YJQ7</accession>
<dbReference type="OrthoDB" id="5405745at2759"/>
<proteinExistence type="predicted"/>
<organism evidence="2 3">
    <name type="scientific">Saitozyma podzolica</name>
    <dbReference type="NCBI Taxonomy" id="1890683"/>
    <lineage>
        <taxon>Eukaryota</taxon>
        <taxon>Fungi</taxon>
        <taxon>Dikarya</taxon>
        <taxon>Basidiomycota</taxon>
        <taxon>Agaricomycotina</taxon>
        <taxon>Tremellomycetes</taxon>
        <taxon>Tremellales</taxon>
        <taxon>Trimorphomycetaceae</taxon>
        <taxon>Saitozyma</taxon>
    </lineage>
</organism>
<feature type="region of interest" description="Disordered" evidence="1">
    <location>
        <begin position="75"/>
        <end position="100"/>
    </location>
</feature>
<dbReference type="STRING" id="1890683.A0A427YJQ7"/>